<dbReference type="SUPFAM" id="SSF53474">
    <property type="entry name" value="alpha/beta-Hydrolases"/>
    <property type="match status" value="1"/>
</dbReference>
<comment type="caution">
    <text evidence="2">The sequence shown here is derived from an EMBL/GenBank/DDBJ whole genome shotgun (WGS) entry which is preliminary data.</text>
</comment>
<evidence type="ECO:0000313" key="3">
    <source>
        <dbReference type="Proteomes" id="UP000676917"/>
    </source>
</evidence>
<feature type="domain" description="AB hydrolase-1" evidence="1">
    <location>
        <begin position="29"/>
        <end position="262"/>
    </location>
</feature>
<proteinExistence type="predicted"/>
<dbReference type="Pfam" id="PF00561">
    <property type="entry name" value="Abhydrolase_1"/>
    <property type="match status" value="1"/>
</dbReference>
<reference evidence="2" key="1">
    <citation type="submission" date="2021-03" db="EMBL/GenBank/DDBJ databases">
        <title>Antimicrobial resistance genes in bacteria isolated from Japanese honey, and their potential for conferring macrolide and lincosamide resistance in the American foulbrood pathogen Paenibacillus larvae.</title>
        <authorList>
            <person name="Okamoto M."/>
            <person name="Kumagai M."/>
            <person name="Kanamori H."/>
            <person name="Takamatsu D."/>
        </authorList>
    </citation>
    <scope>NUCLEOTIDE SEQUENCE</scope>
    <source>
        <strain evidence="2">J43TS3</strain>
    </source>
</reference>
<dbReference type="AlphaFoldDB" id="A0A919X7L8"/>
<keyword evidence="3" id="KW-1185">Reference proteome</keyword>
<dbReference type="PANTHER" id="PTHR46438:SF11">
    <property type="entry name" value="LIPASE-RELATED"/>
    <property type="match status" value="1"/>
</dbReference>
<dbReference type="GO" id="GO:0016787">
    <property type="term" value="F:hydrolase activity"/>
    <property type="evidence" value="ECO:0007669"/>
    <property type="project" value="UniProtKB-KW"/>
</dbReference>
<dbReference type="InterPro" id="IPR029058">
    <property type="entry name" value="AB_hydrolase_fold"/>
</dbReference>
<dbReference type="EMBL" id="BORP01000001">
    <property type="protein sequence ID" value="GIO25942.1"/>
    <property type="molecule type" value="Genomic_DNA"/>
</dbReference>
<protein>
    <submittedName>
        <fullName evidence="2">Hydrolase</fullName>
    </submittedName>
</protein>
<evidence type="ECO:0000259" key="1">
    <source>
        <dbReference type="Pfam" id="PF00561"/>
    </source>
</evidence>
<dbReference type="PANTHER" id="PTHR46438">
    <property type="entry name" value="ALPHA/BETA-HYDROLASES SUPERFAMILY PROTEIN"/>
    <property type="match status" value="1"/>
</dbReference>
<sequence>MKNNMEYTKTFIRLLDTNIYCEYVIQDKPPIILIHGFVASSYTFHRLKPLLANNFSVIAIDLPGFGKSEKSTSFIYSFNNYAHLVLECLHYFSIKEAYIAGHSMGGQIALYTAKRAPNRVKRLILFSSSGYLPRARSLLIYCSYLPFFHLLAKQKIGPQTVIQNLKNVFYDHSLITNDQIEEYGRPLQDKNFSKALVRLLRHREGDLRSEELQKIHTPTLLLWGEEDRVVPLTIGKKLVKDLPNARLISYERAGHLITEEKPLELYHQIRLFTSDK</sequence>
<evidence type="ECO:0000313" key="2">
    <source>
        <dbReference type="EMBL" id="GIO25942.1"/>
    </source>
</evidence>
<dbReference type="InterPro" id="IPR000639">
    <property type="entry name" value="Epox_hydrolase-like"/>
</dbReference>
<accession>A0A919X7L8</accession>
<gene>
    <name evidence="2" type="ORF">J43TS3_05530</name>
</gene>
<dbReference type="Gene3D" id="3.40.50.1820">
    <property type="entry name" value="alpha/beta hydrolase"/>
    <property type="match status" value="1"/>
</dbReference>
<keyword evidence="2" id="KW-0378">Hydrolase</keyword>
<dbReference type="InterPro" id="IPR000073">
    <property type="entry name" value="AB_hydrolase_1"/>
</dbReference>
<dbReference type="RefSeq" id="WP_244853309.1">
    <property type="nucleotide sequence ID" value="NZ_BORP01000001.1"/>
</dbReference>
<organism evidence="2 3">
    <name type="scientific">Ornithinibacillus bavariensis</name>
    <dbReference type="NCBI Taxonomy" id="545502"/>
    <lineage>
        <taxon>Bacteria</taxon>
        <taxon>Bacillati</taxon>
        <taxon>Bacillota</taxon>
        <taxon>Bacilli</taxon>
        <taxon>Bacillales</taxon>
        <taxon>Bacillaceae</taxon>
        <taxon>Ornithinibacillus</taxon>
    </lineage>
</organism>
<dbReference type="PRINTS" id="PR00111">
    <property type="entry name" value="ABHYDROLASE"/>
</dbReference>
<dbReference type="PRINTS" id="PR00412">
    <property type="entry name" value="EPOXHYDRLASE"/>
</dbReference>
<name>A0A919X7L8_9BACI</name>
<dbReference type="Proteomes" id="UP000676917">
    <property type="component" value="Unassembled WGS sequence"/>
</dbReference>